<dbReference type="FunFam" id="4.10.1000.10:FF:000003">
    <property type="entry name" value="Zinc finger CCCH domain-containing protein"/>
    <property type="match status" value="1"/>
</dbReference>
<feature type="zinc finger region" description="C3H1-type" evidence="5">
    <location>
        <begin position="40"/>
        <end position="63"/>
    </location>
</feature>
<feature type="domain" description="C3H1-type" evidence="7">
    <location>
        <begin position="40"/>
        <end position="63"/>
    </location>
</feature>
<dbReference type="GO" id="GO:0008270">
    <property type="term" value="F:zinc ion binding"/>
    <property type="evidence" value="ECO:0007669"/>
    <property type="project" value="UniProtKB-KW"/>
</dbReference>
<dbReference type="GO" id="GO:0051252">
    <property type="term" value="P:regulation of RNA metabolic process"/>
    <property type="evidence" value="ECO:0007669"/>
    <property type="project" value="UniProtKB-ARBA"/>
</dbReference>
<accession>A0A9Q0KGP3</accession>
<dbReference type="EMBL" id="JAMYWD010000005">
    <property type="protein sequence ID" value="KAJ4970268.1"/>
    <property type="molecule type" value="Genomic_DNA"/>
</dbReference>
<dbReference type="Pfam" id="PF00642">
    <property type="entry name" value="zf-CCCH"/>
    <property type="match status" value="1"/>
</dbReference>
<dbReference type="SUPFAM" id="SSF90229">
    <property type="entry name" value="CCCH zinc finger"/>
    <property type="match status" value="2"/>
</dbReference>
<dbReference type="Gene3D" id="4.10.1000.10">
    <property type="entry name" value="Zinc finger, CCCH-type"/>
    <property type="match status" value="2"/>
</dbReference>
<organism evidence="8 9">
    <name type="scientific">Protea cynaroides</name>
    <dbReference type="NCBI Taxonomy" id="273540"/>
    <lineage>
        <taxon>Eukaryota</taxon>
        <taxon>Viridiplantae</taxon>
        <taxon>Streptophyta</taxon>
        <taxon>Embryophyta</taxon>
        <taxon>Tracheophyta</taxon>
        <taxon>Spermatophyta</taxon>
        <taxon>Magnoliopsida</taxon>
        <taxon>Proteales</taxon>
        <taxon>Proteaceae</taxon>
        <taxon>Protea</taxon>
    </lineage>
</organism>
<feature type="region of interest" description="Disordered" evidence="6">
    <location>
        <begin position="1"/>
        <end position="23"/>
    </location>
</feature>
<keyword evidence="9" id="KW-1185">Reference proteome</keyword>
<dbReference type="PANTHER" id="PTHR12547">
    <property type="entry name" value="CCCH ZINC FINGER/TIS11-RELATED"/>
    <property type="match status" value="1"/>
</dbReference>
<feature type="domain" description="C3H1-type" evidence="7">
    <location>
        <begin position="143"/>
        <end position="171"/>
    </location>
</feature>
<reference evidence="8" key="1">
    <citation type="journal article" date="2023" name="Plant J.">
        <title>The genome of the king protea, Protea cynaroides.</title>
        <authorList>
            <person name="Chang J."/>
            <person name="Duong T.A."/>
            <person name="Schoeman C."/>
            <person name="Ma X."/>
            <person name="Roodt D."/>
            <person name="Barker N."/>
            <person name="Li Z."/>
            <person name="Van de Peer Y."/>
            <person name="Mizrachi E."/>
        </authorList>
    </citation>
    <scope>NUCLEOTIDE SEQUENCE</scope>
    <source>
        <tissue evidence="8">Young leaves</tissue>
    </source>
</reference>
<evidence type="ECO:0000256" key="3">
    <source>
        <dbReference type="ARBA" id="ARBA00022771"/>
    </source>
</evidence>
<evidence type="ECO:0000313" key="9">
    <source>
        <dbReference type="Proteomes" id="UP001141806"/>
    </source>
</evidence>
<dbReference type="GO" id="GO:0003729">
    <property type="term" value="F:mRNA binding"/>
    <property type="evidence" value="ECO:0007669"/>
    <property type="project" value="InterPro"/>
</dbReference>
<dbReference type="GO" id="GO:0010468">
    <property type="term" value="P:regulation of gene expression"/>
    <property type="evidence" value="ECO:0007669"/>
    <property type="project" value="UniProtKB-ARBA"/>
</dbReference>
<keyword evidence="1 5" id="KW-0479">Metal-binding</keyword>
<gene>
    <name evidence="8" type="ORF">NE237_003367</name>
</gene>
<dbReference type="OrthoDB" id="410307at2759"/>
<feature type="domain" description="C3H1-type" evidence="7">
    <location>
        <begin position="76"/>
        <end position="104"/>
    </location>
</feature>
<evidence type="ECO:0000259" key="7">
    <source>
        <dbReference type="PROSITE" id="PS50103"/>
    </source>
</evidence>
<keyword evidence="4 5" id="KW-0862">Zinc</keyword>
<dbReference type="Proteomes" id="UP001141806">
    <property type="component" value="Unassembled WGS sequence"/>
</dbReference>
<dbReference type="PANTHER" id="PTHR12547:SF184">
    <property type="entry name" value="CCCH-TYPE ZN-FINGER PROTEIN"/>
    <property type="match status" value="1"/>
</dbReference>
<dbReference type="InterPro" id="IPR000571">
    <property type="entry name" value="Znf_CCCH"/>
</dbReference>
<name>A0A9Q0KGP3_9MAGN</name>
<evidence type="ECO:0000313" key="8">
    <source>
        <dbReference type="EMBL" id="KAJ4970268.1"/>
    </source>
</evidence>
<dbReference type="AlphaFoldDB" id="A0A9Q0KGP3"/>
<comment type="caution">
    <text evidence="8">The sequence shown here is derived from an EMBL/GenBank/DDBJ whole genome shotgun (WGS) entry which is preliminary data.</text>
</comment>
<evidence type="ECO:0000256" key="5">
    <source>
        <dbReference type="PROSITE-ProRule" id="PRU00723"/>
    </source>
</evidence>
<sequence>MEPYPKRFRSENGGFGVNPKGSEHQEWRFYQQSNGGGDLECRRFNTPEGCPFGSKCRFRHVTADGRDVGAPGLSSGGRPKPCMKFFSTSGCPFGESCHFLHYVPGGLSSLGLSPVVSLPATSAAASQRKQVGPIGNQNVTINGYKTRLCNRYNSSEGCRFGDKCHFAHGESELRSPNNQSGGNLRRGQVEGPRGTGPPGFIDGSSNFSNSATFGNSSFNSEGYDEQNPTGVRVNDGSANYAAGSVCENVQVY</sequence>
<evidence type="ECO:0000256" key="6">
    <source>
        <dbReference type="SAM" id="MobiDB-lite"/>
    </source>
</evidence>
<evidence type="ECO:0000256" key="4">
    <source>
        <dbReference type="ARBA" id="ARBA00022833"/>
    </source>
</evidence>
<feature type="region of interest" description="Disordered" evidence="6">
    <location>
        <begin position="171"/>
        <end position="235"/>
    </location>
</feature>
<feature type="zinc finger region" description="C3H1-type" evidence="5">
    <location>
        <begin position="76"/>
        <end position="104"/>
    </location>
</feature>
<feature type="zinc finger region" description="C3H1-type" evidence="5">
    <location>
        <begin position="143"/>
        <end position="171"/>
    </location>
</feature>
<dbReference type="InterPro" id="IPR036855">
    <property type="entry name" value="Znf_CCCH_sf"/>
</dbReference>
<evidence type="ECO:0000256" key="2">
    <source>
        <dbReference type="ARBA" id="ARBA00022737"/>
    </source>
</evidence>
<dbReference type="InterPro" id="IPR045877">
    <property type="entry name" value="ZFP36-like"/>
</dbReference>
<evidence type="ECO:0000256" key="1">
    <source>
        <dbReference type="ARBA" id="ARBA00022723"/>
    </source>
</evidence>
<proteinExistence type="predicted"/>
<feature type="compositionally biased region" description="Polar residues" evidence="6">
    <location>
        <begin position="203"/>
        <end position="220"/>
    </location>
</feature>
<keyword evidence="3 5" id="KW-0863">Zinc-finger</keyword>
<feature type="compositionally biased region" description="Basic and acidic residues" evidence="6">
    <location>
        <begin position="1"/>
        <end position="10"/>
    </location>
</feature>
<keyword evidence="2" id="KW-0677">Repeat</keyword>
<dbReference type="Pfam" id="PF14608">
    <property type="entry name" value="zf-CCCH_2"/>
    <property type="match status" value="2"/>
</dbReference>
<dbReference type="PROSITE" id="PS50103">
    <property type="entry name" value="ZF_C3H1"/>
    <property type="match status" value="3"/>
</dbReference>
<dbReference type="SMART" id="SM00356">
    <property type="entry name" value="ZnF_C3H1"/>
    <property type="match status" value="3"/>
</dbReference>
<protein>
    <recommendedName>
        <fullName evidence="7">C3H1-type domain-containing protein</fullName>
    </recommendedName>
</protein>